<dbReference type="InterPro" id="IPR012456">
    <property type="entry name" value="DUF1661"/>
</dbReference>
<evidence type="ECO:0000313" key="1">
    <source>
        <dbReference type="EMBL" id="ERJ68819.1"/>
    </source>
</evidence>
<dbReference type="Pfam" id="PF07877">
    <property type="entry name" value="DUF1661"/>
    <property type="match status" value="1"/>
</dbReference>
<protein>
    <submittedName>
        <fullName evidence="1">Uncharacterized protein</fullName>
    </submittedName>
</protein>
<dbReference type="Proteomes" id="UP000016630">
    <property type="component" value="Unassembled WGS sequence"/>
</dbReference>
<comment type="caution">
    <text evidence="1">The sequence shown here is derived from an EMBL/GenBank/DDBJ whole genome shotgun (WGS) entry which is preliminary data.</text>
</comment>
<reference evidence="1 2" key="1">
    <citation type="submission" date="2013-06" db="EMBL/GenBank/DDBJ databases">
        <authorList>
            <person name="Weinstock G."/>
            <person name="Sodergren E."/>
            <person name="Lobos E.A."/>
            <person name="Fulton L."/>
            <person name="Fulton R."/>
            <person name="Courtney L."/>
            <person name="Fronick C."/>
            <person name="O'Laughlin M."/>
            <person name="Godfrey J."/>
            <person name="Wilson R.M."/>
            <person name="Miner T."/>
            <person name="Farmer C."/>
            <person name="Delehaunty K."/>
            <person name="Cordes M."/>
            <person name="Minx P."/>
            <person name="Tomlinson C."/>
            <person name="Chen J."/>
            <person name="Wollam A."/>
            <person name="Pepin K.H."/>
            <person name="Bhonagiri V."/>
            <person name="Zhang X."/>
            <person name="Warren W."/>
            <person name="Mitreva M."/>
            <person name="Mardis E.R."/>
            <person name="Wilson R.K."/>
        </authorList>
    </citation>
    <scope>NUCLEOTIDE SEQUENCE [LARGE SCALE GENOMIC DNA]</scope>
    <source>
        <strain evidence="1 2">F0570</strain>
    </source>
</reference>
<organism evidence="1 2">
    <name type="scientific">Porphyromonas gingivalis F0570</name>
    <dbReference type="NCBI Taxonomy" id="1227271"/>
    <lineage>
        <taxon>Bacteria</taxon>
        <taxon>Pseudomonadati</taxon>
        <taxon>Bacteroidota</taxon>
        <taxon>Bacteroidia</taxon>
        <taxon>Bacteroidales</taxon>
        <taxon>Porphyromonadaceae</taxon>
        <taxon>Porphyromonas</taxon>
    </lineage>
</organism>
<dbReference type="EMBL" id="AWUW01000012">
    <property type="protein sequence ID" value="ERJ68819.1"/>
    <property type="molecule type" value="Genomic_DNA"/>
</dbReference>
<sequence length="50" mass="6193">MFFLKRRARIFPFWREMFFVLARELFISRAKTKKFTRHVFRGDKPEILGA</sequence>
<proteinExistence type="predicted"/>
<accession>A0A0E2LT44</accession>
<name>A0A0E2LT44_PORGN</name>
<gene>
    <name evidence="1" type="ORF">HMPREF1555_00189</name>
</gene>
<dbReference type="AlphaFoldDB" id="A0A0E2LT44"/>
<evidence type="ECO:0000313" key="2">
    <source>
        <dbReference type="Proteomes" id="UP000016630"/>
    </source>
</evidence>
<dbReference type="HOGENOM" id="CLU_215410_0_0_10"/>